<name>A0A2P5A535_PARAD</name>
<dbReference type="Proteomes" id="UP000237105">
    <property type="component" value="Unassembled WGS sequence"/>
</dbReference>
<evidence type="ECO:0000313" key="1">
    <source>
        <dbReference type="EMBL" id="PON31657.1"/>
    </source>
</evidence>
<dbReference type="EMBL" id="JXTB01000963">
    <property type="protein sequence ID" value="PON31657.1"/>
    <property type="molecule type" value="Genomic_DNA"/>
</dbReference>
<reference evidence="2" key="1">
    <citation type="submission" date="2016-06" db="EMBL/GenBank/DDBJ databases">
        <title>Parallel loss of symbiosis genes in relatives of nitrogen-fixing non-legume Parasponia.</title>
        <authorList>
            <person name="Van Velzen R."/>
            <person name="Holmer R."/>
            <person name="Bu F."/>
            <person name="Rutten L."/>
            <person name="Van Zeijl A."/>
            <person name="Liu W."/>
            <person name="Santuari L."/>
            <person name="Cao Q."/>
            <person name="Sharma T."/>
            <person name="Shen D."/>
            <person name="Roswanjaya Y."/>
            <person name="Wardhani T."/>
            <person name="Kalhor M.S."/>
            <person name="Jansen J."/>
            <person name="Van den Hoogen J."/>
            <person name="Gungor B."/>
            <person name="Hartog M."/>
            <person name="Hontelez J."/>
            <person name="Verver J."/>
            <person name="Yang W.-C."/>
            <person name="Schijlen E."/>
            <person name="Repin R."/>
            <person name="Schilthuizen M."/>
            <person name="Schranz E."/>
            <person name="Heidstra R."/>
            <person name="Miyata K."/>
            <person name="Fedorova E."/>
            <person name="Kohlen W."/>
            <person name="Bisseling T."/>
            <person name="Smit S."/>
            <person name="Geurts R."/>
        </authorList>
    </citation>
    <scope>NUCLEOTIDE SEQUENCE [LARGE SCALE GENOMIC DNA]</scope>
    <source>
        <strain evidence="2">cv. WU1-14</strain>
    </source>
</reference>
<dbReference type="AlphaFoldDB" id="A0A2P5A535"/>
<dbReference type="OrthoDB" id="10299058at2759"/>
<comment type="caution">
    <text evidence="1">The sequence shown here is derived from an EMBL/GenBank/DDBJ whole genome shotgun (WGS) entry which is preliminary data.</text>
</comment>
<protein>
    <recommendedName>
        <fullName evidence="3">Retrotransposon Copia-like N-terminal domain-containing protein</fullName>
    </recommendedName>
</protein>
<sequence length="62" mass="7059">MANSEVRHSHLDDDYSYFAPSLSMASNTTQLVSVNAAVQLSFKFTSSNYQSWRAQFNSLFFL</sequence>
<gene>
    <name evidence="1" type="ORF">PanWU01x14_368140</name>
</gene>
<accession>A0A2P5A535</accession>
<proteinExistence type="predicted"/>
<feature type="non-terminal residue" evidence="1">
    <location>
        <position position="62"/>
    </location>
</feature>
<organism evidence="1 2">
    <name type="scientific">Parasponia andersonii</name>
    <name type="common">Sponia andersonii</name>
    <dbReference type="NCBI Taxonomy" id="3476"/>
    <lineage>
        <taxon>Eukaryota</taxon>
        <taxon>Viridiplantae</taxon>
        <taxon>Streptophyta</taxon>
        <taxon>Embryophyta</taxon>
        <taxon>Tracheophyta</taxon>
        <taxon>Spermatophyta</taxon>
        <taxon>Magnoliopsida</taxon>
        <taxon>eudicotyledons</taxon>
        <taxon>Gunneridae</taxon>
        <taxon>Pentapetalae</taxon>
        <taxon>rosids</taxon>
        <taxon>fabids</taxon>
        <taxon>Rosales</taxon>
        <taxon>Cannabaceae</taxon>
        <taxon>Parasponia</taxon>
    </lineage>
</organism>
<evidence type="ECO:0008006" key="3">
    <source>
        <dbReference type="Google" id="ProtNLM"/>
    </source>
</evidence>
<keyword evidence="2" id="KW-1185">Reference proteome</keyword>
<evidence type="ECO:0000313" key="2">
    <source>
        <dbReference type="Proteomes" id="UP000237105"/>
    </source>
</evidence>